<evidence type="ECO:0000256" key="4">
    <source>
        <dbReference type="ARBA" id="ARBA00023015"/>
    </source>
</evidence>
<feature type="non-terminal residue" evidence="11">
    <location>
        <position position="1"/>
    </location>
</feature>
<keyword evidence="3" id="KW-0862">Zinc</keyword>
<dbReference type="SMART" id="SM00399">
    <property type="entry name" value="ZnF_C4"/>
    <property type="match status" value="1"/>
</dbReference>
<accession>A0A816GDZ2</accession>
<keyword evidence="7" id="KW-0675">Receptor</keyword>
<dbReference type="GO" id="GO:0008270">
    <property type="term" value="F:zinc ion binding"/>
    <property type="evidence" value="ECO:0007669"/>
    <property type="project" value="UniProtKB-KW"/>
</dbReference>
<dbReference type="Proteomes" id="UP000663854">
    <property type="component" value="Unassembled WGS sequence"/>
</dbReference>
<protein>
    <recommendedName>
        <fullName evidence="9">Nuclear receptor domain-containing protein</fullName>
    </recommendedName>
</protein>
<dbReference type="PROSITE" id="PS00031">
    <property type="entry name" value="NUCLEAR_REC_DBD_1"/>
    <property type="match status" value="1"/>
</dbReference>
<dbReference type="PRINTS" id="PR00047">
    <property type="entry name" value="STROIDFINGER"/>
</dbReference>
<evidence type="ECO:0000256" key="1">
    <source>
        <dbReference type="ARBA" id="ARBA00022723"/>
    </source>
</evidence>
<dbReference type="SUPFAM" id="SSF57716">
    <property type="entry name" value="Glucocorticoid receptor-like (DNA-binding domain)"/>
    <property type="match status" value="1"/>
</dbReference>
<evidence type="ECO:0000256" key="2">
    <source>
        <dbReference type="ARBA" id="ARBA00022771"/>
    </source>
</evidence>
<evidence type="ECO:0000313" key="11">
    <source>
        <dbReference type="EMBL" id="CAF1673038.1"/>
    </source>
</evidence>
<organism evidence="11 12">
    <name type="scientific">Rotaria sordida</name>
    <dbReference type="NCBI Taxonomy" id="392033"/>
    <lineage>
        <taxon>Eukaryota</taxon>
        <taxon>Metazoa</taxon>
        <taxon>Spiralia</taxon>
        <taxon>Gnathifera</taxon>
        <taxon>Rotifera</taxon>
        <taxon>Eurotatoria</taxon>
        <taxon>Bdelloidea</taxon>
        <taxon>Philodinida</taxon>
        <taxon>Philodinidae</taxon>
        <taxon>Rotaria</taxon>
    </lineage>
</organism>
<dbReference type="AlphaFoldDB" id="A0A816GDZ2"/>
<keyword evidence="4" id="KW-0805">Transcription regulation</keyword>
<evidence type="ECO:0000313" key="12">
    <source>
        <dbReference type="Proteomes" id="UP000663870"/>
    </source>
</evidence>
<evidence type="ECO:0000256" key="3">
    <source>
        <dbReference type="ARBA" id="ARBA00022833"/>
    </source>
</evidence>
<dbReference type="EMBL" id="CAJNOH010013930">
    <property type="protein sequence ID" value="CAF1550312.1"/>
    <property type="molecule type" value="Genomic_DNA"/>
</dbReference>
<dbReference type="EMBL" id="CAJNOL010015822">
    <property type="protein sequence ID" value="CAF1673038.1"/>
    <property type="molecule type" value="Genomic_DNA"/>
</dbReference>
<evidence type="ECO:0000256" key="5">
    <source>
        <dbReference type="ARBA" id="ARBA00023125"/>
    </source>
</evidence>
<dbReference type="PANTHER" id="PTHR24082:SF283">
    <property type="entry name" value="NUCLEAR HORMONE RECEPTOR HR96"/>
    <property type="match status" value="1"/>
</dbReference>
<dbReference type="PROSITE" id="PS51030">
    <property type="entry name" value="NUCLEAR_REC_DBD_2"/>
    <property type="match status" value="1"/>
</dbReference>
<evidence type="ECO:0000256" key="8">
    <source>
        <dbReference type="ARBA" id="ARBA00023242"/>
    </source>
</evidence>
<proteinExistence type="predicted"/>
<feature type="domain" description="Nuclear receptor" evidence="9">
    <location>
        <begin position="42"/>
        <end position="77"/>
    </location>
</feature>
<keyword evidence="12" id="KW-1185">Reference proteome</keyword>
<keyword evidence="8" id="KW-0539">Nucleus</keyword>
<dbReference type="PANTHER" id="PTHR24082">
    <property type="entry name" value="NUCLEAR HORMONE RECEPTOR"/>
    <property type="match status" value="1"/>
</dbReference>
<dbReference type="GO" id="GO:0000978">
    <property type="term" value="F:RNA polymerase II cis-regulatory region sequence-specific DNA binding"/>
    <property type="evidence" value="ECO:0007669"/>
    <property type="project" value="TreeGrafter"/>
</dbReference>
<dbReference type="GO" id="GO:0030154">
    <property type="term" value="P:cell differentiation"/>
    <property type="evidence" value="ECO:0007669"/>
    <property type="project" value="TreeGrafter"/>
</dbReference>
<comment type="caution">
    <text evidence="11">The sequence shown here is derived from an EMBL/GenBank/DDBJ whole genome shotgun (WGS) entry which is preliminary data.</text>
</comment>
<dbReference type="Pfam" id="PF00105">
    <property type="entry name" value="zf-C4"/>
    <property type="match status" value="1"/>
</dbReference>
<sequence length="77" mass="8619">MADQTQIIIITSDEDIILNKRTIDTTDHNQSKSVKTQKKSTDLICTICGDRAIGYNYAVLSCASCKAFFHRNGHQDL</sequence>
<keyword evidence="1" id="KW-0479">Metal-binding</keyword>
<evidence type="ECO:0000256" key="7">
    <source>
        <dbReference type="ARBA" id="ARBA00023170"/>
    </source>
</evidence>
<dbReference type="Gene3D" id="3.30.50.10">
    <property type="entry name" value="Erythroid Transcription Factor GATA-1, subunit A"/>
    <property type="match status" value="1"/>
</dbReference>
<dbReference type="InterPro" id="IPR050234">
    <property type="entry name" value="Nuclear_hormone_rcpt_NR1"/>
</dbReference>
<dbReference type="InterPro" id="IPR013088">
    <property type="entry name" value="Znf_NHR/GATA"/>
</dbReference>
<evidence type="ECO:0000256" key="6">
    <source>
        <dbReference type="ARBA" id="ARBA00023163"/>
    </source>
</evidence>
<dbReference type="Proteomes" id="UP000663870">
    <property type="component" value="Unassembled WGS sequence"/>
</dbReference>
<reference evidence="11" key="1">
    <citation type="submission" date="2021-02" db="EMBL/GenBank/DDBJ databases">
        <authorList>
            <person name="Nowell W R."/>
        </authorList>
    </citation>
    <scope>NUCLEOTIDE SEQUENCE</scope>
</reference>
<dbReference type="GO" id="GO:0045944">
    <property type="term" value="P:positive regulation of transcription by RNA polymerase II"/>
    <property type="evidence" value="ECO:0007669"/>
    <property type="project" value="TreeGrafter"/>
</dbReference>
<dbReference type="GO" id="GO:0004879">
    <property type="term" value="F:nuclear receptor activity"/>
    <property type="evidence" value="ECO:0007669"/>
    <property type="project" value="TreeGrafter"/>
</dbReference>
<name>A0A816GDZ2_9BILA</name>
<evidence type="ECO:0000259" key="9">
    <source>
        <dbReference type="PROSITE" id="PS51030"/>
    </source>
</evidence>
<keyword evidence="2" id="KW-0863">Zinc-finger</keyword>
<evidence type="ECO:0000313" key="10">
    <source>
        <dbReference type="EMBL" id="CAF1550312.1"/>
    </source>
</evidence>
<keyword evidence="5" id="KW-0238">DNA-binding</keyword>
<dbReference type="GO" id="GO:0000122">
    <property type="term" value="P:negative regulation of transcription by RNA polymerase II"/>
    <property type="evidence" value="ECO:0007669"/>
    <property type="project" value="TreeGrafter"/>
</dbReference>
<gene>
    <name evidence="11" type="ORF">JXQ802_LOCUS57904</name>
    <name evidence="10" type="ORF">PYM288_LOCUS41300</name>
</gene>
<dbReference type="InterPro" id="IPR001628">
    <property type="entry name" value="Znf_hrmn_rcpt"/>
</dbReference>
<keyword evidence="6" id="KW-0804">Transcription</keyword>